<keyword evidence="2" id="KW-1185">Reference proteome</keyword>
<comment type="caution">
    <text evidence="1">The sequence shown here is derived from an EMBL/GenBank/DDBJ whole genome shotgun (WGS) entry which is preliminary data.</text>
</comment>
<proteinExistence type="predicted"/>
<organism evidence="1 2">
    <name type="scientific">Pseudogemmobacter faecipullorum</name>
    <dbReference type="NCBI Taxonomy" id="2755041"/>
    <lineage>
        <taxon>Bacteria</taxon>
        <taxon>Pseudomonadati</taxon>
        <taxon>Pseudomonadota</taxon>
        <taxon>Alphaproteobacteria</taxon>
        <taxon>Rhodobacterales</taxon>
        <taxon>Paracoccaceae</taxon>
        <taxon>Pseudogemmobacter</taxon>
    </lineage>
</organism>
<sequence>MTHYRSQIRASIRLTLQMMPHFEGFTHLSAWAKNVDAASLPVIAVATPSERKEQSSFDSSDRYVTAVVVIKRVGGDALEDELDLDSVHLEAAVLQTMQTLNFGGQLESTEIDLSGSAEQRVGTLTMAFRVFVSTQEPYPL</sequence>
<dbReference type="RefSeq" id="WP_226937771.1">
    <property type="nucleotide sequence ID" value="NZ_JACDXX010000045.1"/>
</dbReference>
<evidence type="ECO:0000313" key="2">
    <source>
        <dbReference type="Proteomes" id="UP001198571"/>
    </source>
</evidence>
<evidence type="ECO:0008006" key="3">
    <source>
        <dbReference type="Google" id="ProtNLM"/>
    </source>
</evidence>
<accession>A0ABS8CT70</accession>
<protein>
    <recommendedName>
        <fullName evidence="3">DUF3168 domain-containing protein</fullName>
    </recommendedName>
</protein>
<evidence type="ECO:0000313" key="1">
    <source>
        <dbReference type="EMBL" id="MCB5412350.1"/>
    </source>
</evidence>
<dbReference type="Proteomes" id="UP001198571">
    <property type="component" value="Unassembled WGS sequence"/>
</dbReference>
<name>A0ABS8CT70_9RHOB</name>
<reference evidence="1 2" key="1">
    <citation type="submission" date="2020-07" db="EMBL/GenBank/DDBJ databases">
        <title>Pseudogemmobacter sp. nov., isolated from poultry manure in Taiwan.</title>
        <authorList>
            <person name="Lin S.-Y."/>
            <person name="Tang Y.-S."/>
            <person name="Young C.-C."/>
        </authorList>
    </citation>
    <scope>NUCLEOTIDE SEQUENCE [LARGE SCALE GENOMIC DNA]</scope>
    <source>
        <strain evidence="1 2">CC-YST710</strain>
    </source>
</reference>
<dbReference type="EMBL" id="JACDXX010000045">
    <property type="protein sequence ID" value="MCB5412350.1"/>
    <property type="molecule type" value="Genomic_DNA"/>
</dbReference>
<gene>
    <name evidence="1" type="ORF">H0485_20490</name>
</gene>